<reference evidence="3 4" key="1">
    <citation type="submission" date="2024-02" db="EMBL/GenBank/DDBJ databases">
        <authorList>
            <person name="Chen Y."/>
            <person name="Shah S."/>
            <person name="Dougan E. K."/>
            <person name="Thang M."/>
            <person name="Chan C."/>
        </authorList>
    </citation>
    <scope>NUCLEOTIDE SEQUENCE [LARGE SCALE GENOMIC DNA]</scope>
</reference>
<feature type="signal peptide" evidence="2">
    <location>
        <begin position="1"/>
        <end position="19"/>
    </location>
</feature>
<evidence type="ECO:0000256" key="2">
    <source>
        <dbReference type="SAM" id="SignalP"/>
    </source>
</evidence>
<feature type="region of interest" description="Disordered" evidence="1">
    <location>
        <begin position="250"/>
        <end position="285"/>
    </location>
</feature>
<accession>A0ABP0H6E7</accession>
<dbReference type="InterPro" id="IPR013783">
    <property type="entry name" value="Ig-like_fold"/>
</dbReference>
<evidence type="ECO:0000313" key="3">
    <source>
        <dbReference type="EMBL" id="CAK8985799.1"/>
    </source>
</evidence>
<name>A0ABP0H6E7_9DINO</name>
<dbReference type="PANTHER" id="PTHR31594:SF14">
    <property type="entry name" value="FIBRONECTIN TYPE-III DOMAIN-CONTAINING PROTEIN"/>
    <property type="match status" value="1"/>
</dbReference>
<comment type="caution">
    <text evidence="3">The sequence shown here is derived from an EMBL/GenBank/DDBJ whole genome shotgun (WGS) entry which is preliminary data.</text>
</comment>
<dbReference type="PANTHER" id="PTHR31594">
    <property type="entry name" value="AIG1-TYPE G DOMAIN-CONTAINING PROTEIN"/>
    <property type="match status" value="1"/>
</dbReference>
<dbReference type="CDD" id="cd00063">
    <property type="entry name" value="FN3"/>
    <property type="match status" value="1"/>
</dbReference>
<dbReference type="EMBL" id="CAXAMN010000003">
    <property type="protein sequence ID" value="CAK8985799.1"/>
    <property type="molecule type" value="Genomic_DNA"/>
</dbReference>
<protein>
    <recommendedName>
        <fullName evidence="5">Fibronectin type-III domain-containing protein</fullName>
    </recommendedName>
</protein>
<keyword evidence="2" id="KW-0732">Signal</keyword>
<dbReference type="InterPro" id="IPR052090">
    <property type="entry name" value="Cytolytic_pore-forming_toxin"/>
</dbReference>
<dbReference type="InterPro" id="IPR003961">
    <property type="entry name" value="FN3_dom"/>
</dbReference>
<evidence type="ECO:0000256" key="1">
    <source>
        <dbReference type="SAM" id="MobiDB-lite"/>
    </source>
</evidence>
<dbReference type="Proteomes" id="UP001642484">
    <property type="component" value="Unassembled WGS sequence"/>
</dbReference>
<proteinExistence type="predicted"/>
<dbReference type="InterPro" id="IPR036116">
    <property type="entry name" value="FN3_sf"/>
</dbReference>
<dbReference type="Gene3D" id="2.60.40.10">
    <property type="entry name" value="Immunoglobulins"/>
    <property type="match status" value="1"/>
</dbReference>
<organism evidence="3 4">
    <name type="scientific">Durusdinium trenchii</name>
    <dbReference type="NCBI Taxonomy" id="1381693"/>
    <lineage>
        <taxon>Eukaryota</taxon>
        <taxon>Sar</taxon>
        <taxon>Alveolata</taxon>
        <taxon>Dinophyceae</taxon>
        <taxon>Suessiales</taxon>
        <taxon>Symbiodiniaceae</taxon>
        <taxon>Durusdinium</taxon>
    </lineage>
</organism>
<evidence type="ECO:0008006" key="5">
    <source>
        <dbReference type="Google" id="ProtNLM"/>
    </source>
</evidence>
<keyword evidence="4" id="KW-1185">Reference proteome</keyword>
<dbReference type="SUPFAM" id="SSF49265">
    <property type="entry name" value="Fibronectin type III"/>
    <property type="match status" value="1"/>
</dbReference>
<feature type="chain" id="PRO_5046491601" description="Fibronectin type-III domain-containing protein" evidence="2">
    <location>
        <begin position="20"/>
        <end position="1619"/>
    </location>
</feature>
<gene>
    <name evidence="3" type="ORF">CCMP2556_LOCUS279</name>
</gene>
<sequence length="1619" mass="179848">MVSGLVFCWMASTSIQVLAIRPDALWMASTWLQVLSSSNNLADESITAQDQGRRFFLGELYDARTSESLGASLWPLSVLDDPRFVRETSAASADYFLTYADTVKDKMELMGIDGTIDFERSVGISKFTLSGSAKYLESKAESNLEVRSSLSMTVYTVRKTLNAMDPDLQRLRFDYIPPQATHYVSSIKYGARCIATFSQVAENEQEKEILQGRLYGEVKTALIRVSAEINLDLQEEEIFSSKNITVKVNGDVIPSGSPSGQAEDDDTSRRLSWGDRPQPRRRLSEDTCWDKPNWRDGISSQSCRDYKKSYCDAASNTYYPDRHPTKRQSKEVNFPDLYCCGCGRCSDTKHWADPDGHGCDYYRLNRCQSGSYSGADAPRVNHPEENCCGCGKCEDTAGWSDPSNHTCRWYKNNGLCPNGVYRDAANATQAELSNFPDMHCCACGKASTYVHAVDLTATTTTTTALYKLSDGPEYSARRRRSVTLEKPTRVPTDPTSALDYLSRVHVSALEDGGVPMQITLTPVKWLVSGYEAVAKRLTSELMNKAIGITEDFDQGVRIINDLAARDNLGFNSWTWNVELFNRAQKEYHRDFKMSLARALYEYRTLDRLDAVEEILQGHQASSFTLDLIRKYREEQTDALNSLSNMVLPLREEGATLATQFSDYIGPTLSMHYDAVVVLIIAGMNPASSRDTINSVRRFLAFARKTGPLPHCLKARRFEAGPNAPYQCVETYKLVVIHFDSFCSQFCQPHLCLNPAPRTCSDASASEGLDFLADREAWCQNPCTRVVAHYKQGPASSADKLLPQLPQPPSIIDISVGAQEQDPKNQRVHMQLGPLASGVVSVRLRIIHHEFDKAANEWIPVHGVQDTHTPELNVTIGQLISGRYYYFQAAAVNDVGEGPYSARWPESASGLLVGHRIVTIQPEKAVRQPLEHLDTCDAEEAAGSDLTNRAPNWLAWAVRLSFSELPRNQEPAASVEFFDLANGTTFNCLKFQLDPSDSLAASCRIPCRESRFTSTLAVTVWDSNRITKIAEGQLTHEPMSKASCGAFTPSRPLFCDVEDSRQRRCMVPTSINGSACDLCFDARTPKTYRVESRLCTGFQCQLGERWCPLNGIGCITTSCQVCYTGSVDFPVDGGTVCALPCELYADVPDLIVENGAISVPPGDSAKIACDAGLGPSWDEALGAPGPAELQFLCPEGNTRLEYKVSDLARRPACKPRCVSGTFQDVDGYIYTYGDSIYGQTMNFTCDASQFESGMVVLLCKDSVVELLSRTCKVKFELKTVTRMQLNGLQNIYGGFAVEGNTQGCLLVGKPMVYSGPLTMEYYNRYIVKFGVGAAFGNIQEETSLIDYDPTFNTLDFCLSDSVYMYFCDTYAYESRFGRVIKVDPRGGAAPTVLDLLNVESTEMREFLKGGFAGSTHGYIQVKNPSPRRLVRISLDPYQYVDSLNLESMFHADDYSTGMHGGFEYRQHLYLCLGGRNHLWRLSKATLSNPEKMPLPENSDIGQGCIRSGGRAYFYGGGGSTAVLAFDLETLQVSDILHTWPAFAIQRYFVQSSAFVHSTYLYLLEGGGALYRLDMEANVVAWLNLDVSGSFVDREYMFGGLTDGTYAYFYSWKSIMARITL</sequence>
<evidence type="ECO:0000313" key="4">
    <source>
        <dbReference type="Proteomes" id="UP001642484"/>
    </source>
</evidence>